<protein>
    <submittedName>
        <fullName evidence="1">Putative secreted protein</fullName>
    </submittedName>
</protein>
<accession>A0A2M4DMA0</accession>
<dbReference type="AlphaFoldDB" id="A0A2M4DMA0"/>
<proteinExistence type="predicted"/>
<organism evidence="1">
    <name type="scientific">Anopheles darlingi</name>
    <name type="common">Mosquito</name>
    <dbReference type="NCBI Taxonomy" id="43151"/>
    <lineage>
        <taxon>Eukaryota</taxon>
        <taxon>Metazoa</taxon>
        <taxon>Ecdysozoa</taxon>
        <taxon>Arthropoda</taxon>
        <taxon>Hexapoda</taxon>
        <taxon>Insecta</taxon>
        <taxon>Pterygota</taxon>
        <taxon>Neoptera</taxon>
        <taxon>Endopterygota</taxon>
        <taxon>Diptera</taxon>
        <taxon>Nematocera</taxon>
        <taxon>Culicoidea</taxon>
        <taxon>Culicidae</taxon>
        <taxon>Anophelinae</taxon>
        <taxon>Anopheles</taxon>
    </lineage>
</organism>
<sequence length="79" mass="8899">MNIQSVVRSSLMYQSGMRRLCRFVLTSLFVSSVRTADNCVAVAAAAAAGVRVHVHATQSHYSEMEIRRHGEEEYWEVLV</sequence>
<reference evidence="1" key="1">
    <citation type="submission" date="2018-01" db="EMBL/GenBank/DDBJ databases">
        <title>An insight into the sialome of Amazonian anophelines.</title>
        <authorList>
            <person name="Ribeiro J.M."/>
            <person name="Scarpassa V."/>
            <person name="Calvo E."/>
        </authorList>
    </citation>
    <scope>NUCLEOTIDE SEQUENCE</scope>
</reference>
<dbReference type="EMBL" id="GGFL01014518">
    <property type="protein sequence ID" value="MBW78696.1"/>
    <property type="molecule type" value="Transcribed_RNA"/>
</dbReference>
<name>A0A2M4DMA0_ANODA</name>
<evidence type="ECO:0000313" key="1">
    <source>
        <dbReference type="EMBL" id="MBW78696.1"/>
    </source>
</evidence>